<evidence type="ECO:0000313" key="3">
    <source>
        <dbReference type="Proteomes" id="UP000007110"/>
    </source>
</evidence>
<feature type="transmembrane region" description="Helical" evidence="1">
    <location>
        <begin position="47"/>
        <end position="66"/>
    </location>
</feature>
<feature type="transmembrane region" description="Helical" evidence="1">
    <location>
        <begin position="107"/>
        <end position="131"/>
    </location>
</feature>
<evidence type="ECO:0008006" key="4">
    <source>
        <dbReference type="Google" id="ProtNLM"/>
    </source>
</evidence>
<feature type="transmembrane region" description="Helical" evidence="1">
    <location>
        <begin position="20"/>
        <end position="40"/>
    </location>
</feature>
<accession>A0A7M7LSX8</accession>
<feature type="transmembrane region" description="Helical" evidence="1">
    <location>
        <begin position="72"/>
        <end position="95"/>
    </location>
</feature>
<keyword evidence="1" id="KW-0472">Membrane</keyword>
<dbReference type="RefSeq" id="XP_011667257.1">
    <property type="nucleotide sequence ID" value="XM_011668955.2"/>
</dbReference>
<proteinExistence type="predicted"/>
<dbReference type="PANTHER" id="PTHR11360:SF303">
    <property type="entry name" value="MAJOR FACILITATOR SUPERFAMILY (MFS) PROFILE DOMAIN-CONTAINING PROTEIN"/>
    <property type="match status" value="1"/>
</dbReference>
<dbReference type="EnsemblMetazoa" id="XM_011668955">
    <property type="protein sequence ID" value="XP_011667257"/>
    <property type="gene ID" value="LOC583857"/>
</dbReference>
<reference evidence="2" key="2">
    <citation type="submission" date="2021-01" db="UniProtKB">
        <authorList>
            <consortium name="EnsemblMetazoa"/>
        </authorList>
    </citation>
    <scope>IDENTIFICATION</scope>
</reference>
<evidence type="ECO:0000256" key="1">
    <source>
        <dbReference type="SAM" id="Phobius"/>
    </source>
</evidence>
<reference evidence="3" key="1">
    <citation type="submission" date="2015-02" db="EMBL/GenBank/DDBJ databases">
        <title>Genome sequencing for Strongylocentrotus purpuratus.</title>
        <authorList>
            <person name="Murali S."/>
            <person name="Liu Y."/>
            <person name="Vee V."/>
            <person name="English A."/>
            <person name="Wang M."/>
            <person name="Skinner E."/>
            <person name="Han Y."/>
            <person name="Muzny D.M."/>
            <person name="Worley K.C."/>
            <person name="Gibbs R.A."/>
        </authorList>
    </citation>
    <scope>NUCLEOTIDE SEQUENCE</scope>
</reference>
<sequence length="166" mass="18089">MLFLVPHTEHLGVPQSKAIYLSTIGGIGGIIGRTIFIILVGKGINVFVFYVAIALICTGSFLLDFVSSAYEVRAILAFVQGFSFFIEDTIISSLCKYAILDDTNFKMALALSNFTGGLGATCAGTLTGYLFEVTQSFTKVFIILGFIHAAMVVHLFIVAIFIKRRR</sequence>
<name>A0A7M7LSX8_STRPU</name>
<dbReference type="Gene3D" id="1.20.1250.20">
    <property type="entry name" value="MFS general substrate transporter like domains"/>
    <property type="match status" value="1"/>
</dbReference>
<protein>
    <recommendedName>
        <fullName evidence="4">Major facilitator superfamily (MFS) profile domain-containing protein</fullName>
    </recommendedName>
</protein>
<dbReference type="InterPro" id="IPR036259">
    <property type="entry name" value="MFS_trans_sf"/>
</dbReference>
<dbReference type="InParanoid" id="A0A7M7LSX8"/>
<dbReference type="GeneID" id="583857"/>
<dbReference type="SUPFAM" id="SSF103473">
    <property type="entry name" value="MFS general substrate transporter"/>
    <property type="match status" value="1"/>
</dbReference>
<dbReference type="PANTHER" id="PTHR11360">
    <property type="entry name" value="MONOCARBOXYLATE TRANSPORTER"/>
    <property type="match status" value="1"/>
</dbReference>
<dbReference type="AlphaFoldDB" id="A0A7M7LSX8"/>
<dbReference type="KEGG" id="spu:583857"/>
<keyword evidence="3" id="KW-1185">Reference proteome</keyword>
<organism evidence="2 3">
    <name type="scientific">Strongylocentrotus purpuratus</name>
    <name type="common">Purple sea urchin</name>
    <dbReference type="NCBI Taxonomy" id="7668"/>
    <lineage>
        <taxon>Eukaryota</taxon>
        <taxon>Metazoa</taxon>
        <taxon>Echinodermata</taxon>
        <taxon>Eleutherozoa</taxon>
        <taxon>Echinozoa</taxon>
        <taxon>Echinoidea</taxon>
        <taxon>Euechinoidea</taxon>
        <taxon>Echinacea</taxon>
        <taxon>Camarodonta</taxon>
        <taxon>Echinidea</taxon>
        <taxon>Strongylocentrotidae</taxon>
        <taxon>Strongylocentrotus</taxon>
    </lineage>
</organism>
<evidence type="ECO:0000313" key="2">
    <source>
        <dbReference type="EnsemblMetazoa" id="XP_011667257"/>
    </source>
</evidence>
<dbReference type="Proteomes" id="UP000007110">
    <property type="component" value="Unassembled WGS sequence"/>
</dbReference>
<keyword evidence="1" id="KW-0812">Transmembrane</keyword>
<feature type="transmembrane region" description="Helical" evidence="1">
    <location>
        <begin position="137"/>
        <end position="162"/>
    </location>
</feature>
<keyword evidence="1" id="KW-1133">Transmembrane helix</keyword>
<dbReference type="InterPro" id="IPR050327">
    <property type="entry name" value="Proton-linked_MCT"/>
</dbReference>